<protein>
    <submittedName>
        <fullName evidence="10">ABC transporter permease</fullName>
    </submittedName>
</protein>
<keyword evidence="2" id="KW-1003">Cell membrane</keyword>
<comment type="caution">
    <text evidence="10">The sequence shown here is derived from an EMBL/GenBank/DDBJ whole genome shotgun (WGS) entry which is preliminary data.</text>
</comment>
<dbReference type="EMBL" id="JACPNR010000005">
    <property type="protein sequence ID" value="MBI2677948.1"/>
    <property type="molecule type" value="Genomic_DNA"/>
</dbReference>
<evidence type="ECO:0000259" key="9">
    <source>
        <dbReference type="Pfam" id="PF12704"/>
    </source>
</evidence>
<dbReference type="InterPro" id="IPR050250">
    <property type="entry name" value="Macrolide_Exporter_MacB"/>
</dbReference>
<dbReference type="PANTHER" id="PTHR30572:SF4">
    <property type="entry name" value="ABC TRANSPORTER PERMEASE YTRF"/>
    <property type="match status" value="1"/>
</dbReference>
<feature type="transmembrane region" description="Helical" evidence="7">
    <location>
        <begin position="288"/>
        <end position="314"/>
    </location>
</feature>
<evidence type="ECO:0000256" key="3">
    <source>
        <dbReference type="ARBA" id="ARBA00022692"/>
    </source>
</evidence>
<dbReference type="GO" id="GO:0022857">
    <property type="term" value="F:transmembrane transporter activity"/>
    <property type="evidence" value="ECO:0007669"/>
    <property type="project" value="TreeGrafter"/>
</dbReference>
<evidence type="ECO:0000259" key="8">
    <source>
        <dbReference type="Pfam" id="PF02687"/>
    </source>
</evidence>
<dbReference type="AlphaFoldDB" id="A0A932A760"/>
<dbReference type="GO" id="GO:0005886">
    <property type="term" value="C:plasma membrane"/>
    <property type="evidence" value="ECO:0007669"/>
    <property type="project" value="UniProtKB-SubCell"/>
</dbReference>
<feature type="transmembrane region" description="Helical" evidence="7">
    <location>
        <begin position="337"/>
        <end position="359"/>
    </location>
</feature>
<dbReference type="Pfam" id="PF02687">
    <property type="entry name" value="FtsX"/>
    <property type="match status" value="1"/>
</dbReference>
<comment type="subcellular location">
    <subcellularLocation>
        <location evidence="1">Cell membrane</location>
        <topology evidence="1">Multi-pass membrane protein</topology>
    </subcellularLocation>
</comment>
<evidence type="ECO:0000256" key="7">
    <source>
        <dbReference type="SAM" id="Phobius"/>
    </source>
</evidence>
<evidence type="ECO:0000313" key="11">
    <source>
        <dbReference type="Proteomes" id="UP000779809"/>
    </source>
</evidence>
<dbReference type="PANTHER" id="PTHR30572">
    <property type="entry name" value="MEMBRANE COMPONENT OF TRANSPORTER-RELATED"/>
    <property type="match status" value="1"/>
</dbReference>
<keyword evidence="4 7" id="KW-1133">Transmembrane helix</keyword>
<evidence type="ECO:0000256" key="1">
    <source>
        <dbReference type="ARBA" id="ARBA00004651"/>
    </source>
</evidence>
<keyword evidence="3 7" id="KW-0812">Transmembrane</keyword>
<organism evidence="10 11">
    <name type="scientific">Candidatus Korobacter versatilis</name>
    <dbReference type="NCBI Taxonomy" id="658062"/>
    <lineage>
        <taxon>Bacteria</taxon>
        <taxon>Pseudomonadati</taxon>
        <taxon>Acidobacteriota</taxon>
        <taxon>Terriglobia</taxon>
        <taxon>Terriglobales</taxon>
        <taxon>Candidatus Korobacteraceae</taxon>
        <taxon>Candidatus Korobacter</taxon>
    </lineage>
</organism>
<feature type="transmembrane region" description="Helical" evidence="7">
    <location>
        <begin position="379"/>
        <end position="399"/>
    </location>
</feature>
<evidence type="ECO:0000256" key="5">
    <source>
        <dbReference type="ARBA" id="ARBA00023136"/>
    </source>
</evidence>
<keyword evidence="5 7" id="KW-0472">Membrane</keyword>
<feature type="domain" description="ABC3 transporter permease C-terminal" evidence="8">
    <location>
        <begin position="293"/>
        <end position="406"/>
    </location>
</feature>
<name>A0A932A760_9BACT</name>
<dbReference type="InterPro" id="IPR025857">
    <property type="entry name" value="MacB_PCD"/>
</dbReference>
<gene>
    <name evidence="10" type="ORF">HYX28_04125</name>
</gene>
<accession>A0A932A760</accession>
<dbReference type="Pfam" id="PF12704">
    <property type="entry name" value="MacB_PCD"/>
    <property type="match status" value="1"/>
</dbReference>
<sequence length="416" mass="45775">MRTFLDIFAQTIRTLWSHKLRSFLTMFGIAWGVFSLLLLVGLGEGFRTGNKKELDQIGENIQFMFPGRIPAVQGQSTGMRRYWMTYADYEGIATQPHVKYASPVLVRQDIRVVSDTQNSNGQVAGVLPVFKSIRFLPLARGRWMNELDEEQRRNVTVIGWEMKKNLFPDDPNPIGKHILIGGLRFEVIGFISNFTKDEGNSSNVRCFIPYSTMAVYFPVKDATDVVAALSFVNYTPTSKQDHQLARDEARAVVAKNHGFDVKNEDAFEDWDTVKSQEMVGKIFDAMNMFLGSVGLVTLALGAIGIINIMLVSVAERTKEIGLRKALGATNKNIMTQFLLEGVILTILSGGMGMGVAWAIMTALHQLPSPPGFDPPTLVASSAMLAIGSLSLAGIVAGVYPARKAAALPPVEALRKE</sequence>
<feature type="domain" description="MacB-like periplasmic core" evidence="9">
    <location>
        <begin position="22"/>
        <end position="225"/>
    </location>
</feature>
<comment type="similarity">
    <text evidence="6">Belongs to the ABC-4 integral membrane protein family.</text>
</comment>
<evidence type="ECO:0000313" key="10">
    <source>
        <dbReference type="EMBL" id="MBI2677948.1"/>
    </source>
</evidence>
<reference evidence="10" key="1">
    <citation type="submission" date="2020-07" db="EMBL/GenBank/DDBJ databases">
        <title>Huge and variable diversity of episymbiotic CPR bacteria and DPANN archaea in groundwater ecosystems.</title>
        <authorList>
            <person name="He C.Y."/>
            <person name="Keren R."/>
            <person name="Whittaker M."/>
            <person name="Farag I.F."/>
            <person name="Doudna J."/>
            <person name="Cate J.H.D."/>
            <person name="Banfield J.F."/>
        </authorList>
    </citation>
    <scope>NUCLEOTIDE SEQUENCE</scope>
    <source>
        <strain evidence="10">NC_groundwater_580_Pr5_B-0.1um_64_19</strain>
    </source>
</reference>
<dbReference type="InterPro" id="IPR003838">
    <property type="entry name" value="ABC3_permease_C"/>
</dbReference>
<evidence type="ECO:0000256" key="6">
    <source>
        <dbReference type="ARBA" id="ARBA00038076"/>
    </source>
</evidence>
<evidence type="ECO:0000256" key="4">
    <source>
        <dbReference type="ARBA" id="ARBA00022989"/>
    </source>
</evidence>
<dbReference type="Proteomes" id="UP000779809">
    <property type="component" value="Unassembled WGS sequence"/>
</dbReference>
<evidence type="ECO:0000256" key="2">
    <source>
        <dbReference type="ARBA" id="ARBA00022475"/>
    </source>
</evidence>
<proteinExistence type="inferred from homology"/>
<feature type="transmembrane region" description="Helical" evidence="7">
    <location>
        <begin position="20"/>
        <end position="42"/>
    </location>
</feature>